<keyword evidence="2" id="KW-1185">Reference proteome</keyword>
<sequence>MSELIEEYSNIKIKTKRLIPPITEQLTLFKDVNHIEVITFDDISSLDAIHQRSSHYDTLQYLPDIGPVSSLLISEKTTYLIDYKLANSRLKILELTIPCFNCDFSGLTNLSAFSSTAQLDALSFNTLPPCVSDLTVSTSRSFKAQITGRFKVPKYTRVLECGRKYVTCLDVSNCIQLEHLKFYQGLKGIHVEESIWSDLPPTVNIIDMGYQSRARNGKRRLWGMKLKNEETTSLFFYDNQSYAIYLNDAVESDIWKHRITKELSPYSRIEIVTAGRLAIRADLKLSYVICPSGDSDKFTFINSERRLLQVKDGYSLWSSIVDPQLIKQF</sequence>
<evidence type="ECO:0000313" key="1">
    <source>
        <dbReference type="EMBL" id="GME94322.1"/>
    </source>
</evidence>
<proteinExistence type="predicted"/>
<dbReference type="EMBL" id="BSXS01009003">
    <property type="protein sequence ID" value="GME94322.1"/>
    <property type="molecule type" value="Genomic_DNA"/>
</dbReference>
<name>A0ACB5TTK3_AMBMO</name>
<protein>
    <submittedName>
        <fullName evidence="1">Unnamed protein product</fullName>
    </submittedName>
</protein>
<gene>
    <name evidence="1" type="ORF">Amon02_000954300</name>
</gene>
<reference evidence="1" key="1">
    <citation type="submission" date="2023-04" db="EMBL/GenBank/DDBJ databases">
        <title>Ambrosiozyma monospora NBRC 10751.</title>
        <authorList>
            <person name="Ichikawa N."/>
            <person name="Sato H."/>
            <person name="Tonouchi N."/>
        </authorList>
    </citation>
    <scope>NUCLEOTIDE SEQUENCE</scope>
    <source>
        <strain evidence="1">NBRC 10751</strain>
    </source>
</reference>
<organism evidence="1 2">
    <name type="scientific">Ambrosiozyma monospora</name>
    <name type="common">Yeast</name>
    <name type="synonym">Endomycopsis monosporus</name>
    <dbReference type="NCBI Taxonomy" id="43982"/>
    <lineage>
        <taxon>Eukaryota</taxon>
        <taxon>Fungi</taxon>
        <taxon>Dikarya</taxon>
        <taxon>Ascomycota</taxon>
        <taxon>Saccharomycotina</taxon>
        <taxon>Pichiomycetes</taxon>
        <taxon>Pichiales</taxon>
        <taxon>Pichiaceae</taxon>
        <taxon>Ambrosiozyma</taxon>
    </lineage>
</organism>
<comment type="caution">
    <text evidence="1">The sequence shown here is derived from an EMBL/GenBank/DDBJ whole genome shotgun (WGS) entry which is preliminary data.</text>
</comment>
<dbReference type="Proteomes" id="UP001165064">
    <property type="component" value="Unassembled WGS sequence"/>
</dbReference>
<accession>A0ACB5TTK3</accession>
<evidence type="ECO:0000313" key="2">
    <source>
        <dbReference type="Proteomes" id="UP001165064"/>
    </source>
</evidence>